<dbReference type="RefSeq" id="WP_342836009.1">
    <property type="nucleotide sequence ID" value="NZ_WMBE01000006.1"/>
</dbReference>
<evidence type="ECO:0000313" key="2">
    <source>
        <dbReference type="EMBL" id="MDG0867999.1"/>
    </source>
</evidence>
<protein>
    <submittedName>
        <fullName evidence="2">Uncharacterized protein</fullName>
    </submittedName>
</protein>
<reference evidence="2 3" key="1">
    <citation type="submission" date="2019-11" db="EMBL/GenBank/DDBJ databases">
        <authorList>
            <person name="Cho J.-C."/>
        </authorList>
    </citation>
    <scope>NUCLEOTIDE SEQUENCE [LARGE SCALE GENOMIC DNA]</scope>
    <source>
        <strain evidence="2 3">JH702</strain>
    </source>
</reference>
<proteinExistence type="predicted"/>
<evidence type="ECO:0000256" key="1">
    <source>
        <dbReference type="SAM" id="Phobius"/>
    </source>
</evidence>
<sequence length="256" mass="28357">MTNDARNIVGCCGHWSRFNIFYKTKGQTGNAVWGSATFGLVIGGIYALIRGDIAGVSYGVPIGAIIGMVVQTPELMSRISGRPNSTEFLPSESERLTTVISQLLCELKTATSVISEAGLLDNGGWTEEFQKKMVNVCSQHVMKVQTIHNNLADVGRSNETDELHQQALMTARGYLETLMAYAEFKRMLLTDEFMTPVRDEKQQDGIEWDEVTRDQAKILISLLERDKPQIEISRDLRTISGANDYGFGSGYVADFS</sequence>
<accession>A0ABD4XUA0</accession>
<dbReference type="EMBL" id="WMBE01000006">
    <property type="protein sequence ID" value="MDG0867999.1"/>
    <property type="molecule type" value="Genomic_DNA"/>
</dbReference>
<dbReference type="Proteomes" id="UP001321249">
    <property type="component" value="Unassembled WGS sequence"/>
</dbReference>
<gene>
    <name evidence="2" type="ORF">GKO46_13095</name>
</gene>
<name>A0ABD4XUA0_9CHLR</name>
<keyword evidence="1" id="KW-0812">Transmembrane</keyword>
<keyword evidence="1" id="KW-1133">Transmembrane helix</keyword>
<comment type="caution">
    <text evidence="2">The sequence shown here is derived from an EMBL/GenBank/DDBJ whole genome shotgun (WGS) entry which is preliminary data.</text>
</comment>
<evidence type="ECO:0000313" key="3">
    <source>
        <dbReference type="Proteomes" id="UP001321249"/>
    </source>
</evidence>
<feature type="transmembrane region" description="Helical" evidence="1">
    <location>
        <begin position="31"/>
        <end position="49"/>
    </location>
</feature>
<keyword evidence="1" id="KW-0472">Membrane</keyword>
<organism evidence="2 3">
    <name type="scientific">Candidatus Lucifugimonas marina</name>
    <dbReference type="NCBI Taxonomy" id="3038979"/>
    <lineage>
        <taxon>Bacteria</taxon>
        <taxon>Bacillati</taxon>
        <taxon>Chloroflexota</taxon>
        <taxon>Dehalococcoidia</taxon>
        <taxon>SAR202 cluster</taxon>
        <taxon>Candidatus Lucifugimonadales</taxon>
        <taxon>Candidatus Lucifugimonadaceae</taxon>
        <taxon>Candidatus Lucifugimonas</taxon>
    </lineage>
</organism>
<dbReference type="AlphaFoldDB" id="A0ABD4XUA0"/>
<feature type="transmembrane region" description="Helical" evidence="1">
    <location>
        <begin position="55"/>
        <end position="72"/>
    </location>
</feature>